<proteinExistence type="predicted"/>
<evidence type="ECO:0008006" key="4">
    <source>
        <dbReference type="Google" id="ProtNLM"/>
    </source>
</evidence>
<dbReference type="InterPro" id="IPR011010">
    <property type="entry name" value="DNA_brk_join_enz"/>
</dbReference>
<comment type="caution">
    <text evidence="2">The sequence shown here is derived from an EMBL/GenBank/DDBJ whole genome shotgun (WGS) entry which is preliminary data.</text>
</comment>
<evidence type="ECO:0000313" key="3">
    <source>
        <dbReference type="Proteomes" id="UP000716291"/>
    </source>
</evidence>
<accession>A0A9P7BV59</accession>
<organism evidence="2 3">
    <name type="scientific">Rhizopus oryzae</name>
    <name type="common">Mucormycosis agent</name>
    <name type="synonym">Rhizopus arrhizus var. delemar</name>
    <dbReference type="NCBI Taxonomy" id="64495"/>
    <lineage>
        <taxon>Eukaryota</taxon>
        <taxon>Fungi</taxon>
        <taxon>Fungi incertae sedis</taxon>
        <taxon>Mucoromycota</taxon>
        <taxon>Mucoromycotina</taxon>
        <taxon>Mucoromycetes</taxon>
        <taxon>Mucorales</taxon>
        <taxon>Mucorineae</taxon>
        <taxon>Rhizopodaceae</taxon>
        <taxon>Rhizopus</taxon>
    </lineage>
</organism>
<evidence type="ECO:0000313" key="2">
    <source>
        <dbReference type="EMBL" id="KAG1312489.1"/>
    </source>
</evidence>
<dbReference type="EMBL" id="JAANQT010000275">
    <property type="protein sequence ID" value="KAG1312489.1"/>
    <property type="molecule type" value="Genomic_DNA"/>
</dbReference>
<evidence type="ECO:0000256" key="1">
    <source>
        <dbReference type="ARBA" id="ARBA00023172"/>
    </source>
</evidence>
<dbReference type="GO" id="GO:0015074">
    <property type="term" value="P:DNA integration"/>
    <property type="evidence" value="ECO:0007669"/>
    <property type="project" value="InterPro"/>
</dbReference>
<dbReference type="SUPFAM" id="SSF56349">
    <property type="entry name" value="DNA breaking-rejoining enzymes"/>
    <property type="match status" value="1"/>
</dbReference>
<sequence>MFHTIFALLNEFNAISYWVRPMDVVIMETPDHLFSTIEVDTKATTSVQPSTVGKWVQTAMEKAGVDKRYKAHSLRSTTSTKAVMLRASIDQVKDHTNWS</sequence>
<protein>
    <recommendedName>
        <fullName evidence="4">Tyr recombinase domain-containing protein</fullName>
    </recommendedName>
</protein>
<dbReference type="GO" id="GO:0006310">
    <property type="term" value="P:DNA recombination"/>
    <property type="evidence" value="ECO:0007669"/>
    <property type="project" value="UniProtKB-KW"/>
</dbReference>
<name>A0A9P7BV59_RHIOR</name>
<gene>
    <name evidence="2" type="ORF">G6F64_002994</name>
</gene>
<dbReference type="InterPro" id="IPR013762">
    <property type="entry name" value="Integrase-like_cat_sf"/>
</dbReference>
<keyword evidence="1" id="KW-0233">DNA recombination</keyword>
<dbReference type="Gene3D" id="1.10.443.10">
    <property type="entry name" value="Intergrase catalytic core"/>
    <property type="match status" value="1"/>
</dbReference>
<dbReference type="Proteomes" id="UP000716291">
    <property type="component" value="Unassembled WGS sequence"/>
</dbReference>
<reference evidence="2" key="1">
    <citation type="journal article" date="2020" name="Microb. Genom.">
        <title>Genetic diversity of clinical and environmental Mucorales isolates obtained from an investigation of mucormycosis cases among solid organ transplant recipients.</title>
        <authorList>
            <person name="Nguyen M.H."/>
            <person name="Kaul D."/>
            <person name="Muto C."/>
            <person name="Cheng S.J."/>
            <person name="Richter R.A."/>
            <person name="Bruno V.M."/>
            <person name="Liu G."/>
            <person name="Beyhan S."/>
            <person name="Sundermann A.J."/>
            <person name="Mounaud S."/>
            <person name="Pasculle A.W."/>
            <person name="Nierman W.C."/>
            <person name="Driscoll E."/>
            <person name="Cumbie R."/>
            <person name="Clancy C.J."/>
            <person name="Dupont C.L."/>
        </authorList>
    </citation>
    <scope>NUCLEOTIDE SEQUENCE</scope>
    <source>
        <strain evidence="2">GL11</strain>
    </source>
</reference>
<keyword evidence="3" id="KW-1185">Reference proteome</keyword>
<dbReference type="GO" id="GO:0003677">
    <property type="term" value="F:DNA binding"/>
    <property type="evidence" value="ECO:0007669"/>
    <property type="project" value="InterPro"/>
</dbReference>
<dbReference type="AlphaFoldDB" id="A0A9P7BV59"/>